<protein>
    <recommendedName>
        <fullName evidence="3">Replication factor C C-terminal domain-containing protein</fullName>
    </recommendedName>
</protein>
<reference evidence="1 2" key="1">
    <citation type="submission" date="2023-05" db="EMBL/GenBank/DDBJ databases">
        <title>A 100% complete, gapless, phased diploid assembly of the Scenedesmus obliquus UTEX 3031 genome.</title>
        <authorList>
            <person name="Biondi T.C."/>
            <person name="Hanschen E.R."/>
            <person name="Kwon T."/>
            <person name="Eng W."/>
            <person name="Kruse C.P.S."/>
            <person name="Koehler S.I."/>
            <person name="Kunde Y."/>
            <person name="Gleasner C.D."/>
            <person name="You Mak K.T."/>
            <person name="Polle J."/>
            <person name="Hovde B.T."/>
            <person name="Starkenburg S.R."/>
        </authorList>
    </citation>
    <scope>NUCLEOTIDE SEQUENCE [LARGE SCALE GENOMIC DNA]</scope>
    <source>
        <strain evidence="1 2">DOE0152z</strain>
    </source>
</reference>
<keyword evidence="2" id="KW-1185">Reference proteome</keyword>
<dbReference type="Proteomes" id="UP001244341">
    <property type="component" value="Chromosome 6b"/>
</dbReference>
<dbReference type="EMBL" id="CP126213">
    <property type="protein sequence ID" value="WIA14937.1"/>
    <property type="molecule type" value="Genomic_DNA"/>
</dbReference>
<evidence type="ECO:0000313" key="1">
    <source>
        <dbReference type="EMBL" id="WIA14937.1"/>
    </source>
</evidence>
<name>A0ABY8U121_TETOB</name>
<gene>
    <name evidence="1" type="ORF">OEZ85_001648</name>
</gene>
<proteinExistence type="predicted"/>
<evidence type="ECO:0008006" key="3">
    <source>
        <dbReference type="Google" id="ProtNLM"/>
    </source>
</evidence>
<accession>A0ABY8U121</accession>
<organism evidence="1 2">
    <name type="scientific">Tetradesmus obliquus</name>
    <name type="common">Green alga</name>
    <name type="synonym">Acutodesmus obliquus</name>
    <dbReference type="NCBI Taxonomy" id="3088"/>
    <lineage>
        <taxon>Eukaryota</taxon>
        <taxon>Viridiplantae</taxon>
        <taxon>Chlorophyta</taxon>
        <taxon>core chlorophytes</taxon>
        <taxon>Chlorophyceae</taxon>
        <taxon>CS clade</taxon>
        <taxon>Sphaeropleales</taxon>
        <taxon>Scenedesmaceae</taxon>
        <taxon>Tetradesmus</taxon>
    </lineage>
</organism>
<evidence type="ECO:0000313" key="2">
    <source>
        <dbReference type="Proteomes" id="UP001244341"/>
    </source>
</evidence>
<sequence>MKHEDTMCLLARLAASSKQLRAVAQSMVQQHVGQLLPAVAAAAHSAQKGLRTGHTRASTPMPQNAAQAAEFERTLAQTRWLCSLAGQQALQRNAAAVLGVRRVPKEVAAIVQQAGLQLTTEDLVAAARSRAEGLENWLVEPYCTELHPVVFAVLAGRADEMHGRTDLLKCLASSGAPAERVPKGVLLELLRIAVQRMTGKGVTYICRLLGPHGLSRSEAAALLALNEAMSHAFDQSLAGILQALVR</sequence>